<reference evidence="2 3" key="1">
    <citation type="journal article" date="2019" name="Sci. Rep.">
        <title>Extended insight into the Mycobacterium chelonae-abscessus complex through whole genome sequencing of Mycobacterium salmoniphilum outbreak and Mycobacterium salmoniphilum-like strains.</title>
        <authorList>
            <person name="Behra P.R.K."/>
            <person name="Das S."/>
            <person name="Pettersson B.M.F."/>
            <person name="Shirreff L."/>
            <person name="DuCote T."/>
            <person name="Jacobsson K.G."/>
            <person name="Ennis D.G."/>
            <person name="Kirsebom L.A."/>
        </authorList>
    </citation>
    <scope>NUCLEOTIDE SEQUENCE [LARGE SCALE GENOMIC DNA]</scope>
    <source>
        <strain evidence="2 3">CCUG 63697</strain>
    </source>
</reference>
<dbReference type="PANTHER" id="PTHR43798:SF33">
    <property type="entry name" value="HYDROLASE, PUTATIVE (AFU_ORTHOLOGUE AFUA_2G14860)-RELATED"/>
    <property type="match status" value="1"/>
</dbReference>
<dbReference type="SUPFAM" id="SSF53474">
    <property type="entry name" value="alpha/beta-Hydrolases"/>
    <property type="match status" value="1"/>
</dbReference>
<evidence type="ECO:0000313" key="3">
    <source>
        <dbReference type="Proteomes" id="UP000295165"/>
    </source>
</evidence>
<dbReference type="PANTHER" id="PTHR43798">
    <property type="entry name" value="MONOACYLGLYCEROL LIPASE"/>
    <property type="match status" value="1"/>
</dbReference>
<dbReference type="Proteomes" id="UP000295165">
    <property type="component" value="Unassembled WGS sequence"/>
</dbReference>
<feature type="domain" description="AB hydrolase-1" evidence="1">
    <location>
        <begin position="93"/>
        <end position="336"/>
    </location>
</feature>
<dbReference type="Pfam" id="PF12697">
    <property type="entry name" value="Abhydrolase_6"/>
    <property type="match status" value="1"/>
</dbReference>
<dbReference type="AlphaFoldDB" id="A0A4R8QUH1"/>
<dbReference type="EC" id="3.3.2.10" evidence="2"/>
<dbReference type="EMBL" id="PECC01000030">
    <property type="protein sequence ID" value="TDZ47606.1"/>
    <property type="molecule type" value="Genomic_DNA"/>
</dbReference>
<proteinExistence type="predicted"/>
<dbReference type="InterPro" id="IPR050266">
    <property type="entry name" value="AB_hydrolase_sf"/>
</dbReference>
<sequence length="350" mass="36949">MAARRLVFPGHSEPYPYAPGVNTDARTPPADIPRGGIVVLVGAAAMAVWHHRFVSAEKRAQMAHTLGHSARMVLADGRALHYMRAGSGAGPTVVFESGLGASRSEWGLVAPLVAEQFPTVVYDRANLGRSDPDRAPRTVQRLAADLGELLTALDGGPYILVGHSYGGTIALAAAGDRSDIAALVLVDHSDEQLDVCCGSSLKHLRRLALAGRWSMGVLRRLHLLGPLVRRAAPGLPADVAADLIAEDLTVAAQQAADAEEQFFLAGLASLRAQRPDLGGIPVTVISGVKTTLLDRSIRAAFLGAHRRAAERLGARHVLAQKSGHLVVFTEPHLIADEISGIAARIATTPR</sequence>
<protein>
    <submittedName>
        <fullName evidence="2">Soluble epoxide hydrolase</fullName>
        <ecNumber evidence="2">3.3.2.10</ecNumber>
    </submittedName>
</protein>
<accession>A0A4R8QUH1</accession>
<keyword evidence="2" id="KW-0378">Hydrolase</keyword>
<dbReference type="InterPro" id="IPR029058">
    <property type="entry name" value="AB_hydrolase_fold"/>
</dbReference>
<keyword evidence="3" id="KW-1185">Reference proteome</keyword>
<dbReference type="Gene3D" id="3.40.50.1820">
    <property type="entry name" value="alpha/beta hydrolase"/>
    <property type="match status" value="1"/>
</dbReference>
<comment type="caution">
    <text evidence="2">The sequence shown here is derived from an EMBL/GenBank/DDBJ whole genome shotgun (WGS) entry which is preliminary data.</text>
</comment>
<dbReference type="GO" id="GO:0004301">
    <property type="term" value="F:epoxide hydrolase activity"/>
    <property type="evidence" value="ECO:0007669"/>
    <property type="project" value="UniProtKB-EC"/>
</dbReference>
<gene>
    <name evidence="2" type="ORF">CCUG63697_04661</name>
</gene>
<name>A0A4R8QUH1_9MYCO</name>
<dbReference type="GO" id="GO:0016020">
    <property type="term" value="C:membrane"/>
    <property type="evidence" value="ECO:0007669"/>
    <property type="project" value="TreeGrafter"/>
</dbReference>
<dbReference type="InterPro" id="IPR000073">
    <property type="entry name" value="AB_hydrolase_1"/>
</dbReference>
<organism evidence="2 3">
    <name type="scientific">Mycobacteroides franklinii</name>
    <dbReference type="NCBI Taxonomy" id="948102"/>
    <lineage>
        <taxon>Bacteria</taxon>
        <taxon>Bacillati</taxon>
        <taxon>Actinomycetota</taxon>
        <taxon>Actinomycetes</taxon>
        <taxon>Mycobacteriales</taxon>
        <taxon>Mycobacteriaceae</taxon>
        <taxon>Mycobacteroides</taxon>
    </lineage>
</organism>
<evidence type="ECO:0000313" key="2">
    <source>
        <dbReference type="EMBL" id="TDZ47606.1"/>
    </source>
</evidence>
<evidence type="ECO:0000259" key="1">
    <source>
        <dbReference type="Pfam" id="PF12697"/>
    </source>
</evidence>